<name>A0A0F9JDU5_9ZZZZ</name>
<reference evidence="1" key="1">
    <citation type="journal article" date="2015" name="Nature">
        <title>Complex archaea that bridge the gap between prokaryotes and eukaryotes.</title>
        <authorList>
            <person name="Spang A."/>
            <person name="Saw J.H."/>
            <person name="Jorgensen S.L."/>
            <person name="Zaremba-Niedzwiedzka K."/>
            <person name="Martijn J."/>
            <person name="Lind A.E."/>
            <person name="van Eijk R."/>
            <person name="Schleper C."/>
            <person name="Guy L."/>
            <person name="Ettema T.J."/>
        </authorList>
    </citation>
    <scope>NUCLEOTIDE SEQUENCE</scope>
</reference>
<dbReference type="EMBL" id="LAZR01010254">
    <property type="protein sequence ID" value="KKM67974.1"/>
    <property type="molecule type" value="Genomic_DNA"/>
</dbReference>
<proteinExistence type="predicted"/>
<organism evidence="1">
    <name type="scientific">marine sediment metagenome</name>
    <dbReference type="NCBI Taxonomy" id="412755"/>
    <lineage>
        <taxon>unclassified sequences</taxon>
        <taxon>metagenomes</taxon>
        <taxon>ecological metagenomes</taxon>
    </lineage>
</organism>
<evidence type="ECO:0000313" key="1">
    <source>
        <dbReference type="EMBL" id="KKM67974.1"/>
    </source>
</evidence>
<comment type="caution">
    <text evidence="1">The sequence shown here is derived from an EMBL/GenBank/DDBJ whole genome shotgun (WGS) entry which is preliminary data.</text>
</comment>
<dbReference type="AlphaFoldDB" id="A0A0F9JDU5"/>
<accession>A0A0F9JDU5</accession>
<sequence length="80" mass="9136">MARDRYEEGRRMGLLHVLGAVLRELGYDDPSAGQAVWILQREATVAALRQVCEDHGDNDWPDNLHLADVIEKHLHRHLGE</sequence>
<protein>
    <submittedName>
        <fullName evidence="1">Uncharacterized protein</fullName>
    </submittedName>
</protein>
<gene>
    <name evidence="1" type="ORF">LCGC14_1465690</name>
</gene>